<dbReference type="InterPro" id="IPR024524">
    <property type="entry name" value="DUF3800"/>
</dbReference>
<dbReference type="AlphaFoldDB" id="A0A2R4VPL9"/>
<dbReference type="OrthoDB" id="507950at2"/>
<organism evidence="1 2">
    <name type="scientific">Azospirillum humicireducens</name>
    <dbReference type="NCBI Taxonomy" id="1226968"/>
    <lineage>
        <taxon>Bacteria</taxon>
        <taxon>Pseudomonadati</taxon>
        <taxon>Pseudomonadota</taxon>
        <taxon>Alphaproteobacteria</taxon>
        <taxon>Rhodospirillales</taxon>
        <taxon>Azospirillaceae</taxon>
        <taxon>Azospirillum</taxon>
    </lineage>
</organism>
<evidence type="ECO:0000313" key="2">
    <source>
        <dbReference type="Proteomes" id="UP000077405"/>
    </source>
</evidence>
<sequence length="249" mass="28347">MFVDESGDHNLTSINPEFPLFALAFCILRKTDYATQVAPALDVLKFNTFGHDLTVLHSRDIRKQQGDFAVLRDAARRNAFLDGMSAIIAESPFTLCVTAIDKVKLKERYRTPHNPYHLSLEFCLERTYQFLIDRRQQGRRTHIIAESRGKAEDKDLELQFRRILDKKEAWNHHFELRFASKACNSVGLQLADLAAHPVARHVLAPDQPNRAFDIVEKKLMTDGLTGMARASRPASRVKGYEGIGLKIFP</sequence>
<accession>A0A2R4VPL9</accession>
<dbReference type="KEGG" id="ahu:A6A40_11670"/>
<name>A0A2R4VPL9_9PROT</name>
<gene>
    <name evidence="1" type="ORF">A6A40_11670</name>
</gene>
<proteinExistence type="predicted"/>
<dbReference type="EMBL" id="CP015285">
    <property type="protein sequence ID" value="AWB06382.1"/>
    <property type="molecule type" value="Genomic_DNA"/>
</dbReference>
<dbReference type="Pfam" id="PF12686">
    <property type="entry name" value="DUF3800"/>
    <property type="match status" value="1"/>
</dbReference>
<protein>
    <submittedName>
        <fullName evidence="1">DUF3800 domain-containing protein</fullName>
    </submittedName>
</protein>
<reference evidence="1 2" key="1">
    <citation type="journal article" date="2013" name="Int. J. Syst. Evol. Microbiol.">
        <title>Azospirillum humicireducens sp. nov., a nitrogen-fixing bacterium isolated from a microbial fuel cell.</title>
        <authorList>
            <person name="Zhou S."/>
            <person name="Han L."/>
            <person name="Wang Y."/>
            <person name="Yang G."/>
            <person name="Zhuang L."/>
            <person name="Hu P."/>
        </authorList>
    </citation>
    <scope>NUCLEOTIDE SEQUENCE [LARGE SCALE GENOMIC DNA]</scope>
    <source>
        <strain evidence="1 2">SgZ-5</strain>
    </source>
</reference>
<keyword evidence="2" id="KW-1185">Reference proteome</keyword>
<evidence type="ECO:0000313" key="1">
    <source>
        <dbReference type="EMBL" id="AWB06382.1"/>
    </source>
</evidence>
<dbReference type="Proteomes" id="UP000077405">
    <property type="component" value="Chromosome"/>
</dbReference>